<dbReference type="AlphaFoldDB" id="A0AAV0FM21"/>
<dbReference type="Proteomes" id="UP001152523">
    <property type="component" value="Unassembled WGS sequence"/>
</dbReference>
<accession>A0AAV0FM21</accession>
<keyword evidence="1" id="KW-0175">Coiled coil</keyword>
<evidence type="ECO:0000256" key="1">
    <source>
        <dbReference type="SAM" id="Coils"/>
    </source>
</evidence>
<gene>
    <name evidence="3" type="ORF">CEPIT_LOCUS1812</name>
    <name evidence="4" type="ORF">CEPIT_LOCUS35379</name>
</gene>
<keyword evidence="5" id="KW-1185">Reference proteome</keyword>
<evidence type="ECO:0008006" key="6">
    <source>
        <dbReference type="Google" id="ProtNLM"/>
    </source>
</evidence>
<dbReference type="PANTHER" id="PTHR48449">
    <property type="entry name" value="DUF1985 DOMAIN-CONTAINING PROTEIN"/>
    <property type="match status" value="1"/>
</dbReference>
<evidence type="ECO:0000313" key="3">
    <source>
        <dbReference type="EMBL" id="CAH9062253.1"/>
    </source>
</evidence>
<proteinExistence type="predicted"/>
<protein>
    <recommendedName>
        <fullName evidence="6">DUF1985 domain-containing protein</fullName>
    </recommendedName>
</protein>
<dbReference type="EMBL" id="CAMAPF010000996">
    <property type="protein sequence ID" value="CAH9136581.1"/>
    <property type="molecule type" value="Genomic_DNA"/>
</dbReference>
<dbReference type="PANTHER" id="PTHR48449:SF1">
    <property type="entry name" value="DUF1985 DOMAIN-CONTAINING PROTEIN"/>
    <property type="match status" value="1"/>
</dbReference>
<evidence type="ECO:0000313" key="4">
    <source>
        <dbReference type="EMBL" id="CAH9136581.1"/>
    </source>
</evidence>
<feature type="compositionally biased region" description="Acidic residues" evidence="2">
    <location>
        <begin position="266"/>
        <end position="284"/>
    </location>
</feature>
<organism evidence="4 5">
    <name type="scientific">Cuscuta epithymum</name>
    <dbReference type="NCBI Taxonomy" id="186058"/>
    <lineage>
        <taxon>Eukaryota</taxon>
        <taxon>Viridiplantae</taxon>
        <taxon>Streptophyta</taxon>
        <taxon>Embryophyta</taxon>
        <taxon>Tracheophyta</taxon>
        <taxon>Spermatophyta</taxon>
        <taxon>Magnoliopsida</taxon>
        <taxon>eudicotyledons</taxon>
        <taxon>Gunneridae</taxon>
        <taxon>Pentapetalae</taxon>
        <taxon>asterids</taxon>
        <taxon>lamiids</taxon>
        <taxon>Solanales</taxon>
        <taxon>Convolvulaceae</taxon>
        <taxon>Cuscuteae</taxon>
        <taxon>Cuscuta</taxon>
        <taxon>Cuscuta subgen. Cuscuta</taxon>
    </lineage>
</organism>
<comment type="caution">
    <text evidence="4">The sequence shown here is derived from an EMBL/GenBank/DDBJ whole genome shotgun (WGS) entry which is preliminary data.</text>
</comment>
<sequence>MNITYKTLKDKLNSFRRTTRGDPVKLVSVCYVLTVLLARDNKTRINLEHVKWADEFEKFKLYQWGLESYNTMVENLKSIMKGQPMRFRNTKATSAKFTLYGCPHILQVWAYENVPNLGEQCVERVGSEEVPMLNWKAKGFFHARKLNELVFKDNDDEEEVDDDDDECENDIEDEVVWGKGYKAKVMDEIQVLREHVAALESRLKLMEDMFNAEGVVPEKAAEVAPEHVTLDMEVDAHDKAVEVGLENKIMEMELNDHEVEDKDQVEQDVEDEPTYAEEVAEEPTGEMADANHMPRTVMLLELRSRSYHPLFLK</sequence>
<dbReference type="EMBL" id="CAMAPF010000010">
    <property type="protein sequence ID" value="CAH9062253.1"/>
    <property type="molecule type" value="Genomic_DNA"/>
</dbReference>
<feature type="region of interest" description="Disordered" evidence="2">
    <location>
        <begin position="259"/>
        <end position="286"/>
    </location>
</feature>
<reference evidence="4" key="1">
    <citation type="submission" date="2022-07" db="EMBL/GenBank/DDBJ databases">
        <authorList>
            <person name="Macas J."/>
            <person name="Novak P."/>
            <person name="Neumann P."/>
        </authorList>
    </citation>
    <scope>NUCLEOTIDE SEQUENCE</scope>
</reference>
<evidence type="ECO:0000256" key="2">
    <source>
        <dbReference type="SAM" id="MobiDB-lite"/>
    </source>
</evidence>
<evidence type="ECO:0000313" key="5">
    <source>
        <dbReference type="Proteomes" id="UP001152523"/>
    </source>
</evidence>
<feature type="coiled-coil region" evidence="1">
    <location>
        <begin position="182"/>
        <end position="209"/>
    </location>
</feature>
<name>A0AAV0FM21_9ASTE</name>